<keyword evidence="2" id="KW-0472">Membrane</keyword>
<dbReference type="EMBL" id="JBFALK010000012">
    <property type="protein sequence ID" value="MEV0971397.1"/>
    <property type="molecule type" value="Genomic_DNA"/>
</dbReference>
<comment type="caution">
    <text evidence="3">The sequence shown here is derived from an EMBL/GenBank/DDBJ whole genome shotgun (WGS) entry which is preliminary data.</text>
</comment>
<feature type="region of interest" description="Disordered" evidence="1">
    <location>
        <begin position="1"/>
        <end position="24"/>
    </location>
</feature>
<name>A0ABV3GJC7_MICGL</name>
<keyword evidence="2" id="KW-1133">Transmembrane helix</keyword>
<evidence type="ECO:0000313" key="3">
    <source>
        <dbReference type="EMBL" id="MEV0971397.1"/>
    </source>
</evidence>
<accession>A0ABV3GJC7</accession>
<dbReference type="Proteomes" id="UP001551675">
    <property type="component" value="Unassembled WGS sequence"/>
</dbReference>
<dbReference type="InterPro" id="IPR047789">
    <property type="entry name" value="CU044_5270-like"/>
</dbReference>
<dbReference type="NCBIfam" id="NF038083">
    <property type="entry name" value="CU044_5270_fam"/>
    <property type="match status" value="1"/>
</dbReference>
<gene>
    <name evidence="3" type="ORF">AB0I59_22475</name>
</gene>
<organism evidence="3 4">
    <name type="scientific">Microtetraspora glauca</name>
    <dbReference type="NCBI Taxonomy" id="1996"/>
    <lineage>
        <taxon>Bacteria</taxon>
        <taxon>Bacillati</taxon>
        <taxon>Actinomycetota</taxon>
        <taxon>Actinomycetes</taxon>
        <taxon>Streptosporangiales</taxon>
        <taxon>Streptosporangiaceae</taxon>
        <taxon>Microtetraspora</taxon>
    </lineage>
</organism>
<reference evidence="3 4" key="1">
    <citation type="submission" date="2024-06" db="EMBL/GenBank/DDBJ databases">
        <title>The Natural Products Discovery Center: Release of the First 8490 Sequenced Strains for Exploring Actinobacteria Biosynthetic Diversity.</title>
        <authorList>
            <person name="Kalkreuter E."/>
            <person name="Kautsar S.A."/>
            <person name="Yang D."/>
            <person name="Bader C.D."/>
            <person name="Teijaro C.N."/>
            <person name="Fluegel L."/>
            <person name="Davis C.M."/>
            <person name="Simpson J.R."/>
            <person name="Lauterbach L."/>
            <person name="Steele A.D."/>
            <person name="Gui C."/>
            <person name="Meng S."/>
            <person name="Li G."/>
            <person name="Viehrig K."/>
            <person name="Ye F."/>
            <person name="Su P."/>
            <person name="Kiefer A.F."/>
            <person name="Nichols A."/>
            <person name="Cepeda A.J."/>
            <person name="Yan W."/>
            <person name="Fan B."/>
            <person name="Jiang Y."/>
            <person name="Adhikari A."/>
            <person name="Zheng C.-J."/>
            <person name="Schuster L."/>
            <person name="Cowan T.M."/>
            <person name="Smanski M.J."/>
            <person name="Chevrette M.G."/>
            <person name="De Carvalho L.P.S."/>
            <person name="Shen B."/>
        </authorList>
    </citation>
    <scope>NUCLEOTIDE SEQUENCE [LARGE SCALE GENOMIC DNA]</scope>
    <source>
        <strain evidence="3 4">NPDC050100</strain>
    </source>
</reference>
<feature type="transmembrane region" description="Helical" evidence="2">
    <location>
        <begin position="54"/>
        <end position="76"/>
    </location>
</feature>
<keyword evidence="4" id="KW-1185">Reference proteome</keyword>
<proteinExistence type="predicted"/>
<keyword evidence="2" id="KW-0812">Transmembrane</keyword>
<protein>
    <submittedName>
        <fullName evidence="3">CU044_5270 family protein</fullName>
    </submittedName>
</protein>
<dbReference type="RefSeq" id="WP_061253764.1">
    <property type="nucleotide sequence ID" value="NZ_JBFALK010000012.1"/>
</dbReference>
<evidence type="ECO:0000256" key="1">
    <source>
        <dbReference type="SAM" id="MobiDB-lite"/>
    </source>
</evidence>
<sequence length="386" mass="41689">MNLTDLARVHDDDLGDDPAGQASGAGARTLLTSIMSEPPGQGGRPRARRLRGPVPWLASAAGLAAAATLVVTVVVAPDGPVPNPSPTTASPGIQPSARQVLLAAASAVMKVPTSGAYWRTTTISGMDAISPDRGYVIRRRFSREEWLARRPGAQSWWISQYLGAKPLTDEDEAAWRKAGSPTEWRYPLDMTEYVGVNSSEVVRAAAEEKVATRLRGKWKGSGGTLAKERITWDEIRRIPSGERELRAYLEQRITAHAKGGGNDPEWRESALQGSCMEVFSLPVSPAVRASAYRILATFPKMTSLGKVKDPLGRTGEALGYQTRDSIRAGTNQIVMVIDPETGMPLSQSSTSTIGLADGRTVEVTGFWALRRMGWTDEKPSLPAKRD</sequence>
<evidence type="ECO:0000313" key="4">
    <source>
        <dbReference type="Proteomes" id="UP001551675"/>
    </source>
</evidence>
<evidence type="ECO:0000256" key="2">
    <source>
        <dbReference type="SAM" id="Phobius"/>
    </source>
</evidence>